<evidence type="ECO:0000313" key="2">
    <source>
        <dbReference type="EMBL" id="KQJ85570.1"/>
    </source>
</evidence>
<proteinExistence type="predicted"/>
<reference evidence="2" key="2">
    <citation type="submission" date="2017-06" db="EMBL/GenBank/DDBJ databases">
        <title>WGS assembly of Brachypodium distachyon.</title>
        <authorList>
            <consortium name="The International Brachypodium Initiative"/>
            <person name="Lucas S."/>
            <person name="Harmon-Smith M."/>
            <person name="Lail K."/>
            <person name="Tice H."/>
            <person name="Grimwood J."/>
            <person name="Bruce D."/>
            <person name="Barry K."/>
            <person name="Shu S."/>
            <person name="Lindquist E."/>
            <person name="Wang M."/>
            <person name="Pitluck S."/>
            <person name="Vogel J.P."/>
            <person name="Garvin D.F."/>
            <person name="Mockler T.C."/>
            <person name="Schmutz J."/>
            <person name="Rokhsar D."/>
            <person name="Bevan M.W."/>
        </authorList>
    </citation>
    <scope>NUCLEOTIDE SEQUENCE</scope>
    <source>
        <strain evidence="2">Bd21</strain>
    </source>
</reference>
<dbReference type="Proteomes" id="UP000008810">
    <property type="component" value="Chromosome 4"/>
</dbReference>
<organism evidence="2">
    <name type="scientific">Brachypodium distachyon</name>
    <name type="common">Purple false brome</name>
    <name type="synonym">Trachynia distachya</name>
    <dbReference type="NCBI Taxonomy" id="15368"/>
    <lineage>
        <taxon>Eukaryota</taxon>
        <taxon>Viridiplantae</taxon>
        <taxon>Streptophyta</taxon>
        <taxon>Embryophyta</taxon>
        <taxon>Tracheophyta</taxon>
        <taxon>Spermatophyta</taxon>
        <taxon>Magnoliopsida</taxon>
        <taxon>Liliopsida</taxon>
        <taxon>Poales</taxon>
        <taxon>Poaceae</taxon>
        <taxon>BOP clade</taxon>
        <taxon>Pooideae</taxon>
        <taxon>Stipodae</taxon>
        <taxon>Brachypodieae</taxon>
        <taxon>Brachypodium</taxon>
    </lineage>
</organism>
<dbReference type="EMBL" id="CM000883">
    <property type="protein sequence ID" value="KQJ85571.1"/>
    <property type="molecule type" value="Genomic_DNA"/>
</dbReference>
<evidence type="ECO:0000256" key="1">
    <source>
        <dbReference type="SAM" id="MobiDB-lite"/>
    </source>
</evidence>
<keyword evidence="4" id="KW-1185">Reference proteome</keyword>
<reference evidence="2 3" key="1">
    <citation type="journal article" date="2010" name="Nature">
        <title>Genome sequencing and analysis of the model grass Brachypodium distachyon.</title>
        <authorList>
            <consortium name="International Brachypodium Initiative"/>
        </authorList>
    </citation>
    <scope>NUCLEOTIDE SEQUENCE [LARGE SCALE GENOMIC DNA]</scope>
    <source>
        <strain evidence="2 3">Bd21</strain>
    </source>
</reference>
<protein>
    <submittedName>
        <fullName evidence="2 3">Uncharacterized protein</fullName>
    </submittedName>
</protein>
<dbReference type="EMBL" id="CM000883">
    <property type="protein sequence ID" value="KQJ85570.1"/>
    <property type="molecule type" value="Genomic_DNA"/>
</dbReference>
<dbReference type="EnsemblPlants" id="KQJ85570">
    <property type="protein sequence ID" value="KQJ85570"/>
    <property type="gene ID" value="BRADI_4g00332v3"/>
</dbReference>
<dbReference type="Gramene" id="KQJ85571">
    <property type="protein sequence ID" value="KQJ85571"/>
    <property type="gene ID" value="BRADI_4g00332v3"/>
</dbReference>
<dbReference type="InParanoid" id="A0A0Q3GXC9"/>
<evidence type="ECO:0000313" key="4">
    <source>
        <dbReference type="Proteomes" id="UP000008810"/>
    </source>
</evidence>
<dbReference type="EnsemblPlants" id="KQJ85571">
    <property type="protein sequence ID" value="KQJ85571"/>
    <property type="gene ID" value="BRADI_4g00332v3"/>
</dbReference>
<accession>A0A0Q3GXC9</accession>
<dbReference type="AlphaFoldDB" id="A0A0Q3GXC9"/>
<dbReference type="ExpressionAtlas" id="A0A0Q3GXC9">
    <property type="expression patterns" value="baseline and differential"/>
</dbReference>
<gene>
    <name evidence="2" type="ORF">BRADI_4g00332v3</name>
</gene>
<name>A0A0Q3GXC9_BRADI</name>
<evidence type="ECO:0000313" key="3">
    <source>
        <dbReference type="EnsemblPlants" id="KQJ85570"/>
    </source>
</evidence>
<feature type="region of interest" description="Disordered" evidence="1">
    <location>
        <begin position="23"/>
        <end position="53"/>
    </location>
</feature>
<reference evidence="3" key="3">
    <citation type="submission" date="2018-08" db="UniProtKB">
        <authorList>
            <consortium name="EnsemblPlants"/>
        </authorList>
    </citation>
    <scope>IDENTIFICATION</scope>
    <source>
        <strain evidence="3">cv. Bd21</strain>
    </source>
</reference>
<sequence length="205" mass="23059">MRLRPCSLPPILSHPHLFLSSSFRRRHQPQLRSRSTPSLPTGHGYRPARRSSLTSTAAAPFPCIQRRCFARWSPYPPDQAHSNSRERTAVGEWRESKTRWTAAISAPSQIPTRHLPLFYLPPASHVNSSGPPRLCRNPQRVKVKDWRSAPPRLGSRLRRDGCLWVSQGPLVCTAAPTDVFPPHLQPPLCICDLTVILILSPHVPC</sequence>
<feature type="compositionally biased region" description="Polar residues" evidence="1">
    <location>
        <begin position="30"/>
        <end position="39"/>
    </location>
</feature>
<dbReference type="Gramene" id="KQJ85570">
    <property type="protein sequence ID" value="KQJ85570"/>
    <property type="gene ID" value="BRADI_4g00332v3"/>
</dbReference>